<evidence type="ECO:0000256" key="6">
    <source>
        <dbReference type="ARBA" id="ARBA00022777"/>
    </source>
</evidence>
<dbReference type="Proteomes" id="UP000293296">
    <property type="component" value="Chromosome"/>
</dbReference>
<dbReference type="Pfam" id="PF00365">
    <property type="entry name" value="PFK"/>
    <property type="match status" value="1"/>
</dbReference>
<dbReference type="PRINTS" id="PR00476">
    <property type="entry name" value="PHFRCTKINASE"/>
</dbReference>
<dbReference type="FunFam" id="3.40.50.450:FF:000002">
    <property type="entry name" value="ATP-dependent 6-phosphofructokinase"/>
    <property type="match status" value="1"/>
</dbReference>
<dbReference type="EC" id="2.7.1.90" evidence="14"/>
<protein>
    <submittedName>
        <fullName evidence="14">Diphosphate--fructose-6-phosphate 1-phosphotransferase</fullName>
        <ecNumber evidence="14">2.7.1.90</ecNumber>
    </submittedName>
</protein>
<organism evidence="14 15">
    <name type="scientific">Solidesulfovibrio carbinolicus</name>
    <dbReference type="NCBI Taxonomy" id="296842"/>
    <lineage>
        <taxon>Bacteria</taxon>
        <taxon>Pseudomonadati</taxon>
        <taxon>Thermodesulfobacteriota</taxon>
        <taxon>Desulfovibrionia</taxon>
        <taxon>Desulfovibrionales</taxon>
        <taxon>Desulfovibrionaceae</taxon>
        <taxon>Solidesulfovibrio</taxon>
    </lineage>
</organism>
<comment type="cofactor">
    <cofactor evidence="1">
        <name>Mg(2+)</name>
        <dbReference type="ChEBI" id="CHEBI:18420"/>
    </cofactor>
</comment>
<dbReference type="InterPro" id="IPR035966">
    <property type="entry name" value="PKF_sf"/>
</dbReference>
<keyword evidence="6" id="KW-0418">Kinase</keyword>
<sequence>MPDRCPIAPADTAIASLGPAKIPSPLPYCRFVDDNLRVTMELDAADFGGVPGPCRAEFEVAGPRGNIYYDSSKVKVAIVTCGGLCPGLNDVIRAIVMECCHNYHVAGVLGIRFGLQGFIESYGYEPVALTPNAVSDIHQFGGTVLGSSRGPQQPEAIVDALERLNVGMLFVIGGDGSMKAARRIQEEIARRRSKISVIGVPKTIDNDVNLVTKSFGFDTAVEKATEAIRCAHTEAIAALNGIGVVKVMGRESGFIAAQATLALKEVNYVLVPECDFDLTGPRGLLPSLEERLRARRHAVIVVAEGAGQKLLPDTGARDASGNPVLGDIAQYLCGEIEGYFRGRDMPITLKFIDPSYIIRSVPANANDRVYCGFLGQNAVHAAMAGKTGMVVARLFDRYVHLPLDLVTLRRKKLNIASDYWRSVLESTGQHAVTPYTGDPSVFCPV</sequence>
<evidence type="ECO:0000256" key="11">
    <source>
        <dbReference type="ARBA" id="ARBA00048070"/>
    </source>
</evidence>
<evidence type="ECO:0000256" key="4">
    <source>
        <dbReference type="ARBA" id="ARBA00022723"/>
    </source>
</evidence>
<dbReference type="KEGG" id="dcb:C3Y92_15425"/>
<evidence type="ECO:0000256" key="3">
    <source>
        <dbReference type="ARBA" id="ARBA00022679"/>
    </source>
</evidence>
<dbReference type="UniPathway" id="UPA00109">
    <property type="reaction ID" value="UER00182"/>
</dbReference>
<dbReference type="GO" id="GO:0005524">
    <property type="term" value="F:ATP binding"/>
    <property type="evidence" value="ECO:0007669"/>
    <property type="project" value="UniProtKB-KW"/>
</dbReference>
<comment type="catalytic activity">
    <reaction evidence="12">
        <text>beta-D-fructose 6-phosphate + diphosphate = beta-D-fructose 1,6-bisphosphate + phosphate + H(+)</text>
        <dbReference type="Rhea" id="RHEA:13613"/>
        <dbReference type="ChEBI" id="CHEBI:15378"/>
        <dbReference type="ChEBI" id="CHEBI:32966"/>
        <dbReference type="ChEBI" id="CHEBI:33019"/>
        <dbReference type="ChEBI" id="CHEBI:43474"/>
        <dbReference type="ChEBI" id="CHEBI:57634"/>
        <dbReference type="EC" id="2.7.1.90"/>
    </reaction>
</comment>
<dbReference type="GO" id="GO:0005737">
    <property type="term" value="C:cytoplasm"/>
    <property type="evidence" value="ECO:0007669"/>
    <property type="project" value="UniProtKB-ARBA"/>
</dbReference>
<evidence type="ECO:0000256" key="5">
    <source>
        <dbReference type="ARBA" id="ARBA00022741"/>
    </source>
</evidence>
<keyword evidence="15" id="KW-1185">Reference proteome</keyword>
<dbReference type="NCBIfam" id="NF005301">
    <property type="entry name" value="PRK06830.1"/>
    <property type="match status" value="1"/>
</dbReference>
<keyword evidence="8" id="KW-0460">Magnesium</keyword>
<evidence type="ECO:0000313" key="14">
    <source>
        <dbReference type="EMBL" id="QAZ68544.1"/>
    </source>
</evidence>
<name>A0A4P6HPC6_9BACT</name>
<evidence type="ECO:0000256" key="9">
    <source>
        <dbReference type="ARBA" id="ARBA00023152"/>
    </source>
</evidence>
<comment type="similarity">
    <text evidence="10">Belongs to the phosphofructokinase type A (PFKA) family.</text>
</comment>
<evidence type="ECO:0000313" key="15">
    <source>
        <dbReference type="Proteomes" id="UP000293296"/>
    </source>
</evidence>
<dbReference type="Gene3D" id="3.40.50.450">
    <property type="match status" value="1"/>
</dbReference>
<dbReference type="GO" id="GO:0006002">
    <property type="term" value="P:fructose 6-phosphate metabolic process"/>
    <property type="evidence" value="ECO:0007669"/>
    <property type="project" value="InterPro"/>
</dbReference>
<keyword evidence="3 14" id="KW-0808">Transferase</keyword>
<dbReference type="GO" id="GO:0003872">
    <property type="term" value="F:6-phosphofructokinase activity"/>
    <property type="evidence" value="ECO:0007669"/>
    <property type="project" value="UniProtKB-EC"/>
</dbReference>
<evidence type="ECO:0000256" key="10">
    <source>
        <dbReference type="ARBA" id="ARBA00038478"/>
    </source>
</evidence>
<dbReference type="PIRSF" id="PIRSF000534">
    <property type="entry name" value="PPi_PFK_TP0108"/>
    <property type="match status" value="1"/>
</dbReference>
<dbReference type="InterPro" id="IPR022953">
    <property type="entry name" value="ATP_PFK"/>
</dbReference>
<dbReference type="InterPro" id="IPR012004">
    <property type="entry name" value="PyroP-dep_PFK_TP0108"/>
</dbReference>
<dbReference type="RefSeq" id="WP_129354084.1">
    <property type="nucleotide sequence ID" value="NZ_CP026538.1"/>
</dbReference>
<dbReference type="GO" id="GO:0046872">
    <property type="term" value="F:metal ion binding"/>
    <property type="evidence" value="ECO:0007669"/>
    <property type="project" value="UniProtKB-KW"/>
</dbReference>
<evidence type="ECO:0000259" key="13">
    <source>
        <dbReference type="Pfam" id="PF00365"/>
    </source>
</evidence>
<evidence type="ECO:0000256" key="2">
    <source>
        <dbReference type="ARBA" id="ARBA00003138"/>
    </source>
</evidence>
<dbReference type="SUPFAM" id="SSF53784">
    <property type="entry name" value="Phosphofructokinase"/>
    <property type="match status" value="1"/>
</dbReference>
<accession>A0A4P6HPC6</accession>
<dbReference type="InterPro" id="IPR000023">
    <property type="entry name" value="Phosphofructokinase_dom"/>
</dbReference>
<evidence type="ECO:0000256" key="7">
    <source>
        <dbReference type="ARBA" id="ARBA00022840"/>
    </source>
</evidence>
<gene>
    <name evidence="14" type="ORF">C3Y92_15425</name>
</gene>
<proteinExistence type="inferred from homology"/>
<keyword evidence="4" id="KW-0479">Metal-binding</keyword>
<reference evidence="14 15" key="1">
    <citation type="submission" date="2018-02" db="EMBL/GenBank/DDBJ databases">
        <title>Genome sequence of Desulfovibrio carbinolicus DSM 3852.</title>
        <authorList>
            <person name="Wilbanks E."/>
            <person name="Skennerton C.T."/>
            <person name="Orphan V.J."/>
        </authorList>
    </citation>
    <scope>NUCLEOTIDE SEQUENCE [LARGE SCALE GENOMIC DNA]</scope>
    <source>
        <strain evidence="14 15">DSM 3852</strain>
    </source>
</reference>
<comment type="function">
    <text evidence="2">Catalyzes the phosphorylation of D-fructose 6-phosphate, the first committing step of glycolysis. Uses inorganic phosphate (PPi) as phosphoryl donor instead of ATP like common ATP-dependent phosphofructokinases (ATP-PFKs), which renders the reaction reversible, and can thus function both in glycolysis and gluconeogenesis. Consistently, PPi-PFK can replace the enzymes of both the forward (ATP-PFK) and reverse (fructose-bisphosphatase (FBPase)) reactions.</text>
</comment>
<dbReference type="PANTHER" id="PTHR45770">
    <property type="entry name" value="ATP-DEPENDENT 6-PHOSPHOFRUCTOKINASE 1"/>
    <property type="match status" value="1"/>
</dbReference>
<evidence type="ECO:0000256" key="8">
    <source>
        <dbReference type="ARBA" id="ARBA00022842"/>
    </source>
</evidence>
<dbReference type="OrthoDB" id="9802503at2"/>
<dbReference type="AlphaFoldDB" id="A0A4P6HPC6"/>
<keyword evidence="7" id="KW-0067">ATP-binding</keyword>
<dbReference type="EMBL" id="CP026538">
    <property type="protein sequence ID" value="QAZ68544.1"/>
    <property type="molecule type" value="Genomic_DNA"/>
</dbReference>
<evidence type="ECO:0000256" key="12">
    <source>
        <dbReference type="ARBA" id="ARBA00048072"/>
    </source>
</evidence>
<keyword evidence="5" id="KW-0547">Nucleotide-binding</keyword>
<dbReference type="InterPro" id="IPR050929">
    <property type="entry name" value="PFKA"/>
</dbReference>
<feature type="domain" description="Phosphofructokinase" evidence="13">
    <location>
        <begin position="75"/>
        <end position="381"/>
    </location>
</feature>
<evidence type="ECO:0000256" key="1">
    <source>
        <dbReference type="ARBA" id="ARBA00001946"/>
    </source>
</evidence>
<comment type="catalytic activity">
    <reaction evidence="11">
        <text>beta-D-fructose 6-phosphate + ATP = beta-D-fructose 1,6-bisphosphate + ADP + H(+)</text>
        <dbReference type="Rhea" id="RHEA:16109"/>
        <dbReference type="ChEBI" id="CHEBI:15378"/>
        <dbReference type="ChEBI" id="CHEBI:30616"/>
        <dbReference type="ChEBI" id="CHEBI:32966"/>
        <dbReference type="ChEBI" id="CHEBI:57634"/>
        <dbReference type="ChEBI" id="CHEBI:456216"/>
        <dbReference type="EC" id="2.7.1.11"/>
    </reaction>
</comment>
<dbReference type="GO" id="GO:0047334">
    <property type="term" value="F:diphosphate-fructose-6-phosphate 1-phosphotransferase activity"/>
    <property type="evidence" value="ECO:0007669"/>
    <property type="project" value="UniProtKB-EC"/>
</dbReference>
<keyword evidence="9" id="KW-0324">Glycolysis</keyword>